<keyword evidence="3 7" id="KW-0418">Kinase</keyword>
<dbReference type="SMART" id="SM00220">
    <property type="entry name" value="S_TKc"/>
    <property type="match status" value="1"/>
</dbReference>
<dbReference type="GO" id="GO:0004674">
    <property type="term" value="F:protein serine/threonine kinase activity"/>
    <property type="evidence" value="ECO:0007669"/>
    <property type="project" value="UniProtKB-EC"/>
</dbReference>
<dbReference type="PANTHER" id="PTHR43289">
    <property type="entry name" value="MITOGEN-ACTIVATED PROTEIN KINASE KINASE KINASE 20-RELATED"/>
    <property type="match status" value="1"/>
</dbReference>
<dbReference type="PROSITE" id="PS50011">
    <property type="entry name" value="PROTEIN_KINASE_DOM"/>
    <property type="match status" value="1"/>
</dbReference>
<comment type="caution">
    <text evidence="7">The sequence shown here is derived from an EMBL/GenBank/DDBJ whole genome shotgun (WGS) entry which is preliminary data.</text>
</comment>
<dbReference type="Gene3D" id="3.30.200.20">
    <property type="entry name" value="Phosphorylase Kinase, domain 1"/>
    <property type="match status" value="1"/>
</dbReference>
<dbReference type="RefSeq" id="WP_351977868.1">
    <property type="nucleotide sequence ID" value="NZ_JBEPBX010000025.1"/>
</dbReference>
<evidence type="ECO:0000256" key="3">
    <source>
        <dbReference type="ARBA" id="ARBA00022777"/>
    </source>
</evidence>
<evidence type="ECO:0000256" key="1">
    <source>
        <dbReference type="ARBA" id="ARBA00022679"/>
    </source>
</evidence>
<evidence type="ECO:0000313" key="8">
    <source>
        <dbReference type="Proteomes" id="UP001445472"/>
    </source>
</evidence>
<evidence type="ECO:0000256" key="2">
    <source>
        <dbReference type="ARBA" id="ARBA00022741"/>
    </source>
</evidence>
<gene>
    <name evidence="7" type="ORF">ABT276_24695</name>
</gene>
<dbReference type="InterPro" id="IPR000719">
    <property type="entry name" value="Prot_kinase_dom"/>
</dbReference>
<proteinExistence type="predicted"/>
<dbReference type="Pfam" id="PF13360">
    <property type="entry name" value="PQQ_2"/>
    <property type="match status" value="1"/>
</dbReference>
<dbReference type="EC" id="2.7.11.1" evidence="7"/>
<dbReference type="Gene3D" id="2.130.10.10">
    <property type="entry name" value="YVTN repeat-like/Quinoprotein amine dehydrogenase"/>
    <property type="match status" value="1"/>
</dbReference>
<dbReference type="PROSITE" id="PS00108">
    <property type="entry name" value="PROTEIN_KINASE_ST"/>
    <property type="match status" value="1"/>
</dbReference>
<evidence type="ECO:0000259" key="6">
    <source>
        <dbReference type="PROSITE" id="PS50011"/>
    </source>
</evidence>
<keyword evidence="1 7" id="KW-0808">Transferase</keyword>
<dbReference type="InterPro" id="IPR015943">
    <property type="entry name" value="WD40/YVTN_repeat-like_dom_sf"/>
</dbReference>
<dbReference type="SMART" id="SM00564">
    <property type="entry name" value="PQQ"/>
    <property type="match status" value="5"/>
</dbReference>
<evidence type="ECO:0000256" key="5">
    <source>
        <dbReference type="PROSITE-ProRule" id="PRU10141"/>
    </source>
</evidence>
<dbReference type="InterPro" id="IPR002372">
    <property type="entry name" value="PQQ_rpt_dom"/>
</dbReference>
<accession>A0ABV1V0H1</accession>
<dbReference type="SUPFAM" id="SSF56112">
    <property type="entry name" value="Protein kinase-like (PK-like)"/>
    <property type="match status" value="1"/>
</dbReference>
<dbReference type="InterPro" id="IPR008271">
    <property type="entry name" value="Ser/Thr_kinase_AS"/>
</dbReference>
<feature type="domain" description="Protein kinase" evidence="6">
    <location>
        <begin position="15"/>
        <end position="278"/>
    </location>
</feature>
<dbReference type="InterPro" id="IPR018391">
    <property type="entry name" value="PQQ_b-propeller_rpt"/>
</dbReference>
<dbReference type="InterPro" id="IPR011047">
    <property type="entry name" value="Quinoprotein_ADH-like_sf"/>
</dbReference>
<organism evidence="7 8">
    <name type="scientific">Streptomyces xantholiticus</name>
    <dbReference type="NCBI Taxonomy" id="68285"/>
    <lineage>
        <taxon>Bacteria</taxon>
        <taxon>Bacillati</taxon>
        <taxon>Actinomycetota</taxon>
        <taxon>Actinomycetes</taxon>
        <taxon>Kitasatosporales</taxon>
        <taxon>Streptomycetaceae</taxon>
        <taxon>Streptomyces</taxon>
    </lineage>
</organism>
<dbReference type="CDD" id="cd14014">
    <property type="entry name" value="STKc_PknB_like"/>
    <property type="match status" value="1"/>
</dbReference>
<dbReference type="InterPro" id="IPR017441">
    <property type="entry name" value="Protein_kinase_ATP_BS"/>
</dbReference>
<evidence type="ECO:0000256" key="4">
    <source>
        <dbReference type="ARBA" id="ARBA00022840"/>
    </source>
</evidence>
<dbReference type="Pfam" id="PF00069">
    <property type="entry name" value="Pkinase"/>
    <property type="match status" value="1"/>
</dbReference>
<keyword evidence="8" id="KW-1185">Reference proteome</keyword>
<sequence>MEPLGTGDPLRLGPYRLLGVLGAGGMGKVYFGQDGSGATAAVKVLRPELAYDQNLAQRFVREAHMAQAVRSTGVARVLGAQTEGGRPWIATEFLTGPTLDQAVVAHGPVDEPTLRVLGKALSRTLMDIHAAGLIHRDLKPSNIVLTSAGPRVIDFGIARPEHGLTLTTTGQVPATPGYGAPEQVLGQRVGALADVFSLGAVLVFAVTGSQAFGGTHVAAVQYEVVHGTARLDRVPPQLAPLISSCLSKDPTHRPTPAQLATVFAPPRGAERIWRHGALATDIKRRERTIHQLTTVVRGTGSSVHGISRRRLITTLAVGATVLAAGGGTAAWWLRQREGPDLFALPPAAQSPDAPLSAASTKPSLTPLWGPIRAVGKNSDTPLPVRDVLIVGAPDGGLAAHDVVHGKRRWTAPEVNEAGGMLSLSDALIAAADEKGRLVTYVASSGEPRWTAPAAAKRVLAADDWSVYVITKDGRLRSVSRSDGKIRWTARIDTDLLTKLPPYGVAAQGRLLIATDVGKVVAVDTANGRMAWQLENQASFDRAALVPAVSGDTVLINGRTLTARSLSDGTERWAKSEVVEGKMQPSGPPLVRGGTVHTSQGPHAMSYSIEDGSEEWKSPKGYFIHSPVAVQGGAAFAINTRISGDRAAVWAMGLSRNEQVLTYFLAGNTGPWAITGSGNRVFIRDGASLLALPVFA</sequence>
<reference evidence="7 8" key="1">
    <citation type="submission" date="2024-06" db="EMBL/GenBank/DDBJ databases">
        <title>The Natural Products Discovery Center: Release of the First 8490 Sequenced Strains for Exploring Actinobacteria Biosynthetic Diversity.</title>
        <authorList>
            <person name="Kalkreuter E."/>
            <person name="Kautsar S.A."/>
            <person name="Yang D."/>
            <person name="Bader C.D."/>
            <person name="Teijaro C.N."/>
            <person name="Fluegel L."/>
            <person name="Davis C.M."/>
            <person name="Simpson J.R."/>
            <person name="Lauterbach L."/>
            <person name="Steele A.D."/>
            <person name="Gui C."/>
            <person name="Meng S."/>
            <person name="Li G."/>
            <person name="Viehrig K."/>
            <person name="Ye F."/>
            <person name="Su P."/>
            <person name="Kiefer A.F."/>
            <person name="Nichols A."/>
            <person name="Cepeda A.J."/>
            <person name="Yan W."/>
            <person name="Fan B."/>
            <person name="Jiang Y."/>
            <person name="Adhikari A."/>
            <person name="Zheng C.-J."/>
            <person name="Schuster L."/>
            <person name="Cowan T.M."/>
            <person name="Smanski M.J."/>
            <person name="Chevrette M.G."/>
            <person name="De Carvalho L.P.S."/>
            <person name="Shen B."/>
        </authorList>
    </citation>
    <scope>NUCLEOTIDE SEQUENCE [LARGE SCALE GENOMIC DNA]</scope>
    <source>
        <strain evidence="7 8">NPDC000837</strain>
    </source>
</reference>
<keyword evidence="4 5" id="KW-0067">ATP-binding</keyword>
<dbReference type="Proteomes" id="UP001445472">
    <property type="component" value="Unassembled WGS sequence"/>
</dbReference>
<dbReference type="InterPro" id="IPR011009">
    <property type="entry name" value="Kinase-like_dom_sf"/>
</dbReference>
<name>A0ABV1V0H1_9ACTN</name>
<evidence type="ECO:0000313" key="7">
    <source>
        <dbReference type="EMBL" id="MER6616516.1"/>
    </source>
</evidence>
<dbReference type="SUPFAM" id="SSF50998">
    <property type="entry name" value="Quinoprotein alcohol dehydrogenase-like"/>
    <property type="match status" value="1"/>
</dbReference>
<feature type="binding site" evidence="5">
    <location>
        <position position="43"/>
    </location>
    <ligand>
        <name>ATP</name>
        <dbReference type="ChEBI" id="CHEBI:30616"/>
    </ligand>
</feature>
<dbReference type="Gene3D" id="1.10.510.10">
    <property type="entry name" value="Transferase(Phosphotransferase) domain 1"/>
    <property type="match status" value="1"/>
</dbReference>
<keyword evidence="2 5" id="KW-0547">Nucleotide-binding</keyword>
<dbReference type="Gene3D" id="2.40.10.480">
    <property type="match status" value="1"/>
</dbReference>
<dbReference type="PANTHER" id="PTHR43289:SF34">
    <property type="entry name" value="SERINE_THREONINE-PROTEIN KINASE YBDM-RELATED"/>
    <property type="match status" value="1"/>
</dbReference>
<dbReference type="EMBL" id="JBEPBX010000025">
    <property type="protein sequence ID" value="MER6616516.1"/>
    <property type="molecule type" value="Genomic_DNA"/>
</dbReference>
<dbReference type="PROSITE" id="PS00107">
    <property type="entry name" value="PROTEIN_KINASE_ATP"/>
    <property type="match status" value="1"/>
</dbReference>
<protein>
    <submittedName>
        <fullName evidence="7">Serine/threonine-protein kinase</fullName>
        <ecNumber evidence="7">2.7.11.1</ecNumber>
    </submittedName>
</protein>